<evidence type="ECO:0008006" key="4">
    <source>
        <dbReference type="Google" id="ProtNLM"/>
    </source>
</evidence>
<organism evidence="2 3">
    <name type="scientific">Ligaoa zhengdingensis</name>
    <dbReference type="NCBI Taxonomy" id="2763658"/>
    <lineage>
        <taxon>Bacteria</taxon>
        <taxon>Bacillati</taxon>
        <taxon>Bacillota</taxon>
        <taxon>Clostridia</taxon>
        <taxon>Eubacteriales</taxon>
        <taxon>Oscillospiraceae</taxon>
        <taxon>Ligaoa</taxon>
    </lineage>
</organism>
<dbReference type="Proteomes" id="UP000653127">
    <property type="component" value="Unassembled WGS sequence"/>
</dbReference>
<comment type="caution">
    <text evidence="2">The sequence shown here is derived from an EMBL/GenBank/DDBJ whole genome shotgun (WGS) entry which is preliminary data.</text>
</comment>
<proteinExistence type="predicted"/>
<reference evidence="2" key="1">
    <citation type="submission" date="2020-08" db="EMBL/GenBank/DDBJ databases">
        <title>Genome public.</title>
        <authorList>
            <person name="Liu C."/>
            <person name="Sun Q."/>
        </authorList>
    </citation>
    <scope>NUCLEOTIDE SEQUENCE</scope>
    <source>
        <strain evidence="2">NSJ-31</strain>
    </source>
</reference>
<accession>A0A926DXV3</accession>
<feature type="transmembrane region" description="Helical" evidence="1">
    <location>
        <begin position="36"/>
        <end position="54"/>
    </location>
</feature>
<feature type="transmembrane region" description="Helical" evidence="1">
    <location>
        <begin position="6"/>
        <end position="24"/>
    </location>
</feature>
<protein>
    <recommendedName>
        <fullName evidence="4">DUF340 domain-containing protein</fullName>
    </recommendedName>
</protein>
<keyword evidence="1" id="KW-0812">Transmembrane</keyword>
<sequence>MSSVLDWLLMLLIFGVLTLIINTFSYKNSIVESIPGMLILIGITFVGLLLAKLIPLKIPAIIYISVIALVISLPVFGPVSEFVYTSTNKISTLGLCTVILAYSGVAIGKSWAEFKKMGWRGIVVTLCVILGTFLGSALVAQLVLKMQGII</sequence>
<evidence type="ECO:0000313" key="3">
    <source>
        <dbReference type="Proteomes" id="UP000653127"/>
    </source>
</evidence>
<keyword evidence="3" id="KW-1185">Reference proteome</keyword>
<evidence type="ECO:0000256" key="1">
    <source>
        <dbReference type="SAM" id="Phobius"/>
    </source>
</evidence>
<feature type="transmembrane region" description="Helical" evidence="1">
    <location>
        <begin position="60"/>
        <end position="80"/>
    </location>
</feature>
<evidence type="ECO:0000313" key="2">
    <source>
        <dbReference type="EMBL" id="MBC8547418.1"/>
    </source>
</evidence>
<feature type="transmembrane region" description="Helical" evidence="1">
    <location>
        <begin position="92"/>
        <end position="112"/>
    </location>
</feature>
<name>A0A926DXV3_9FIRM</name>
<keyword evidence="1" id="KW-1133">Transmembrane helix</keyword>
<gene>
    <name evidence="2" type="ORF">H8711_10825</name>
</gene>
<dbReference type="EMBL" id="JACRST010000019">
    <property type="protein sequence ID" value="MBC8547418.1"/>
    <property type="molecule type" value="Genomic_DNA"/>
</dbReference>
<keyword evidence="1" id="KW-0472">Membrane</keyword>
<feature type="transmembrane region" description="Helical" evidence="1">
    <location>
        <begin position="118"/>
        <end position="144"/>
    </location>
</feature>
<dbReference type="AlphaFoldDB" id="A0A926DXV3"/>